<dbReference type="InterPro" id="IPR027867">
    <property type="entry name" value="SPATA48"/>
</dbReference>
<sequence>MSASTDPHRIRLITRPNQSQLGVDRWLHKQLSLPRERGPEGRFEFESLKEKAAIGFTKFNPQAQPPATNAALAPSRDEVLLIDPCSGRLSAGAEVDLGNKRRPKFINRSYTPSDLWVPTGSRDRPHTPPQRPSTVQGDRAEHTSWNSKTLSDAAVRAVLGGWTSAEKVKPANPKHPCALKFFSFFLEKDGLNSDTHSISPHFVDEAVRHHIYTSMAQRAYENVAWDAKLPQRPKPPATTLEKMADPVDQRFTVRRYHTRPELWQAVGPHWNRCQLRSRNEVRKPFSFTSPCPKSGQIPLYCGTVGSKNMDNIDSAGDFTPLTMLRTANPPYTPTAHRPTIPGYTGKAHYDVPRSSSSCLPALPHTAPTLGPLRGQLCGDVWSRQAAVPRWPHPELNCSQSRSSGRRDRRSCPAFGHSAPLSRMVTTVSPQNPFLHPSPAVLPVSAY</sequence>
<proteinExistence type="predicted"/>
<evidence type="ECO:0000256" key="1">
    <source>
        <dbReference type="SAM" id="MobiDB-lite"/>
    </source>
</evidence>
<keyword evidence="3" id="KW-1185">Reference proteome</keyword>
<dbReference type="PANTHER" id="PTHR34759">
    <property type="entry name" value="SPERMATOGENESIS-ASSOCIATED PROTEIN 48"/>
    <property type="match status" value="1"/>
</dbReference>
<dbReference type="EMBL" id="JBHFQA010000018">
    <property type="protein sequence ID" value="KAL2083661.1"/>
    <property type="molecule type" value="Genomic_DNA"/>
</dbReference>
<dbReference type="Proteomes" id="UP001591681">
    <property type="component" value="Unassembled WGS sequence"/>
</dbReference>
<reference evidence="2 3" key="1">
    <citation type="submission" date="2024-09" db="EMBL/GenBank/DDBJ databases">
        <title>A chromosome-level genome assembly of Gray's grenadier anchovy, Coilia grayii.</title>
        <authorList>
            <person name="Fu Z."/>
        </authorList>
    </citation>
    <scope>NUCLEOTIDE SEQUENCE [LARGE SCALE GENOMIC DNA]</scope>
    <source>
        <strain evidence="2">G4</strain>
        <tissue evidence="2">Muscle</tissue>
    </source>
</reference>
<accession>A0ABD1JC60</accession>
<dbReference type="Pfam" id="PF15073">
    <property type="entry name" value="SPATA48"/>
    <property type="match status" value="1"/>
</dbReference>
<gene>
    <name evidence="2" type="ORF">ACEWY4_021434</name>
</gene>
<evidence type="ECO:0000313" key="3">
    <source>
        <dbReference type="Proteomes" id="UP001591681"/>
    </source>
</evidence>
<comment type="caution">
    <text evidence="2">The sequence shown here is derived from an EMBL/GenBank/DDBJ whole genome shotgun (WGS) entry which is preliminary data.</text>
</comment>
<feature type="region of interest" description="Disordered" evidence="1">
    <location>
        <begin position="391"/>
        <end position="416"/>
    </location>
</feature>
<feature type="region of interest" description="Disordered" evidence="1">
    <location>
        <begin position="112"/>
        <end position="145"/>
    </location>
</feature>
<organism evidence="2 3">
    <name type="scientific">Coilia grayii</name>
    <name type="common">Gray's grenadier anchovy</name>
    <dbReference type="NCBI Taxonomy" id="363190"/>
    <lineage>
        <taxon>Eukaryota</taxon>
        <taxon>Metazoa</taxon>
        <taxon>Chordata</taxon>
        <taxon>Craniata</taxon>
        <taxon>Vertebrata</taxon>
        <taxon>Euteleostomi</taxon>
        <taxon>Actinopterygii</taxon>
        <taxon>Neopterygii</taxon>
        <taxon>Teleostei</taxon>
        <taxon>Clupei</taxon>
        <taxon>Clupeiformes</taxon>
        <taxon>Clupeoidei</taxon>
        <taxon>Engraulidae</taxon>
        <taxon>Coilinae</taxon>
        <taxon>Coilia</taxon>
    </lineage>
</organism>
<dbReference type="PANTHER" id="PTHR34759:SF1">
    <property type="entry name" value="SPERMATOGENESIS-ASSOCIATED PROTEIN 48"/>
    <property type="match status" value="1"/>
</dbReference>
<protein>
    <recommendedName>
        <fullName evidence="4">Spermatogenesis-associated protein 48</fullName>
    </recommendedName>
</protein>
<evidence type="ECO:0008006" key="4">
    <source>
        <dbReference type="Google" id="ProtNLM"/>
    </source>
</evidence>
<dbReference type="AlphaFoldDB" id="A0ABD1JC60"/>
<name>A0ABD1JC60_9TELE</name>
<evidence type="ECO:0000313" key="2">
    <source>
        <dbReference type="EMBL" id="KAL2083661.1"/>
    </source>
</evidence>